<organism evidence="2 3">
    <name type="scientific">Dryococelus australis</name>
    <dbReference type="NCBI Taxonomy" id="614101"/>
    <lineage>
        <taxon>Eukaryota</taxon>
        <taxon>Metazoa</taxon>
        <taxon>Ecdysozoa</taxon>
        <taxon>Arthropoda</taxon>
        <taxon>Hexapoda</taxon>
        <taxon>Insecta</taxon>
        <taxon>Pterygota</taxon>
        <taxon>Neoptera</taxon>
        <taxon>Polyneoptera</taxon>
        <taxon>Phasmatodea</taxon>
        <taxon>Verophasmatodea</taxon>
        <taxon>Anareolatae</taxon>
        <taxon>Phasmatidae</taxon>
        <taxon>Eurycanthinae</taxon>
        <taxon>Dryococelus</taxon>
    </lineage>
</organism>
<sequence>MHREEGLGREWQGIGHGLCYGPIPAFAWSDFGKPWKTTIRMAGPEIEPRSSPNASPGATVAERLASSPPTKANRAQSPAGSPDFRKWESCPTMPLVGGFSRGSPVSLAPSFRRSSIFTSITLIGSQDLAVKSRPNIFTHVGIASALHLYASTCLRDNTAHTASVAGLHGLQQQRLTEGSVRALSGSPHLVRKNRCGEGVKEAWLGVGCDGKVPPLARSRDARAIGVPLPAQPPFFSPRTRVRFWSQSANAHRYISVITYSSSVAIAIRSWYYTEGTAVAERLACSPSTKANRIQSLAGSLPDFRKWESCQTMPLVGEFSCGSSVSPHPCISALLYPHLASFHSPRGSVSELVDKKIDSVRDSVNENVDRKIEGVSELVSNKIDCVDKKIDIVEQEMKQEVRALKKEWQ</sequence>
<gene>
    <name evidence="2" type="ORF">PR048_017662</name>
</gene>
<keyword evidence="3" id="KW-1185">Reference proteome</keyword>
<evidence type="ECO:0000313" key="3">
    <source>
        <dbReference type="Proteomes" id="UP001159363"/>
    </source>
</evidence>
<proteinExistence type="predicted"/>
<feature type="compositionally biased region" description="Polar residues" evidence="1">
    <location>
        <begin position="67"/>
        <end position="79"/>
    </location>
</feature>
<feature type="region of interest" description="Disordered" evidence="1">
    <location>
        <begin position="44"/>
        <end position="87"/>
    </location>
</feature>
<accession>A0ABQ9HA90</accession>
<evidence type="ECO:0000313" key="2">
    <source>
        <dbReference type="EMBL" id="KAJ8881189.1"/>
    </source>
</evidence>
<evidence type="ECO:0000256" key="1">
    <source>
        <dbReference type="SAM" id="MobiDB-lite"/>
    </source>
</evidence>
<reference evidence="2 3" key="1">
    <citation type="submission" date="2023-02" db="EMBL/GenBank/DDBJ databases">
        <title>LHISI_Scaffold_Assembly.</title>
        <authorList>
            <person name="Stuart O.P."/>
            <person name="Cleave R."/>
            <person name="Magrath M.J.L."/>
            <person name="Mikheyev A.S."/>
        </authorList>
    </citation>
    <scope>NUCLEOTIDE SEQUENCE [LARGE SCALE GENOMIC DNA]</scope>
    <source>
        <strain evidence="2">Daus_M_001</strain>
        <tissue evidence="2">Leg muscle</tissue>
    </source>
</reference>
<dbReference type="EMBL" id="JARBHB010000006">
    <property type="protein sequence ID" value="KAJ8881189.1"/>
    <property type="molecule type" value="Genomic_DNA"/>
</dbReference>
<dbReference type="Proteomes" id="UP001159363">
    <property type="component" value="Chromosome 5"/>
</dbReference>
<name>A0ABQ9HA90_9NEOP</name>
<comment type="caution">
    <text evidence="2">The sequence shown here is derived from an EMBL/GenBank/DDBJ whole genome shotgun (WGS) entry which is preliminary data.</text>
</comment>
<protein>
    <submittedName>
        <fullName evidence="2">Uncharacterized protein</fullName>
    </submittedName>
</protein>